<sequence>MRFQLFVFLLLEHIANSIKVKLTTGEIEGKDLNSTYSPFGNQSAIVFLGIPFAKPPVGDLRFRKPQPIVPWDGVLETKEYRSACMSDPLRTYRNDVGDILAAVKWVRKEIKSFGGNKDRITLMGHSGGAGLTAVVISFFKMNVWMIYSFQFSNSPLTKGLIHQQVVMSIPLPHLSKQANFKATTVVAQMVGCLEKEIGFESLPKRQIEDTYSCLRATPAQEILDAELFILQNSTYFFGSPPIDGEFVVDYPDRQFSANSIYPINTLIGTTTAELRQTQFIDEIEDPERKDFFVRNVCEHIGYELYKKPEEFANKCYVHYSNGSEVRYLSDDMEFYSQALLLANAHSTEETKVYVYSYAYTGAGSAYKTSQHEPSPHHSEDLIYVLGTARGTFIPKDYVIEKIYSGMIANFVNFGDPSPSKEQPWLQYTPENREHFLIDFNENLAMPGMRDHYYENTLKFWSNAGEKTFREHWAPSLDTFYITNLVIPMKSHVLNKATDFYKSLESSEKMYREREEFLEELKMERIMEKSKGNGRRIMERNGDALVVMDERDLGVEESGGGGISRFSKLVFQCEVSFIINKEISSDILLIIFGITLIGGVFCVTLTHCCLHYRSRQGYQLLK</sequence>
<organism evidence="8">
    <name type="scientific">Caenorhabditis brenneri</name>
    <name type="common">Nematode worm</name>
    <dbReference type="NCBI Taxonomy" id="135651"/>
    <lineage>
        <taxon>Eukaryota</taxon>
        <taxon>Metazoa</taxon>
        <taxon>Ecdysozoa</taxon>
        <taxon>Nematoda</taxon>
        <taxon>Chromadorea</taxon>
        <taxon>Rhabditida</taxon>
        <taxon>Rhabditina</taxon>
        <taxon>Rhabditomorpha</taxon>
        <taxon>Rhabditoidea</taxon>
        <taxon>Rhabditidae</taxon>
        <taxon>Peloderinae</taxon>
        <taxon>Caenorhabditis</taxon>
    </lineage>
</organism>
<accession>G0NEZ2</accession>
<evidence type="ECO:0000256" key="3">
    <source>
        <dbReference type="ARBA" id="ARBA00022801"/>
    </source>
</evidence>
<dbReference type="STRING" id="135651.G0NEZ2"/>
<comment type="similarity">
    <text evidence="1 4">Belongs to the type-B carboxylesterase/lipase family.</text>
</comment>
<keyword evidence="5" id="KW-0472">Membrane</keyword>
<keyword evidence="5" id="KW-1133">Transmembrane helix</keyword>
<evidence type="ECO:0000256" key="1">
    <source>
        <dbReference type="ARBA" id="ARBA00005964"/>
    </source>
</evidence>
<keyword evidence="3 4" id="KW-0378">Hydrolase</keyword>
<dbReference type="GO" id="GO:0052689">
    <property type="term" value="F:carboxylic ester hydrolase activity"/>
    <property type="evidence" value="ECO:0007669"/>
    <property type="project" value="UniProtKB-KW"/>
</dbReference>
<dbReference type="OrthoDB" id="19653at2759"/>
<dbReference type="SUPFAM" id="SSF53474">
    <property type="entry name" value="alpha/beta-Hydrolases"/>
    <property type="match status" value="1"/>
</dbReference>
<keyword evidence="4" id="KW-0732">Signal</keyword>
<dbReference type="InterPro" id="IPR050309">
    <property type="entry name" value="Type-B_Carboxylest/Lipase"/>
</dbReference>
<gene>
    <name evidence="7" type="ORF">CAEBREN_31994</name>
</gene>
<dbReference type="EC" id="3.1.1.-" evidence="4"/>
<evidence type="ECO:0000256" key="2">
    <source>
        <dbReference type="ARBA" id="ARBA00022487"/>
    </source>
</evidence>
<dbReference type="Gene3D" id="3.40.50.1820">
    <property type="entry name" value="alpha/beta hydrolase"/>
    <property type="match status" value="2"/>
</dbReference>
<dbReference type="Pfam" id="PF00135">
    <property type="entry name" value="COesterase"/>
    <property type="match status" value="2"/>
</dbReference>
<feature type="domain" description="Carboxylesterase type B" evidence="6">
    <location>
        <begin position="98"/>
        <end position="460"/>
    </location>
</feature>
<protein>
    <recommendedName>
        <fullName evidence="4">Carboxylic ester hydrolase</fullName>
        <ecNumber evidence="4">3.1.1.-</ecNumber>
    </recommendedName>
</protein>
<dbReference type="InterPro" id="IPR002018">
    <property type="entry name" value="CarbesteraseB"/>
</dbReference>
<dbReference type="PROSITE" id="PS00122">
    <property type="entry name" value="CARBOXYLESTERASE_B_1"/>
    <property type="match status" value="1"/>
</dbReference>
<dbReference type="InterPro" id="IPR029058">
    <property type="entry name" value="AB_hydrolase_fold"/>
</dbReference>
<dbReference type="EMBL" id="GL379874">
    <property type="protein sequence ID" value="EGT59079.1"/>
    <property type="molecule type" value="Genomic_DNA"/>
</dbReference>
<keyword evidence="8" id="KW-1185">Reference proteome</keyword>
<name>G0NEZ2_CAEBE</name>
<dbReference type="InParanoid" id="G0NEZ2"/>
<dbReference type="eggNOG" id="KOG1516">
    <property type="taxonomic scope" value="Eukaryota"/>
</dbReference>
<feature type="transmembrane region" description="Helical" evidence="5">
    <location>
        <begin position="586"/>
        <end position="611"/>
    </location>
</feature>
<evidence type="ECO:0000256" key="5">
    <source>
        <dbReference type="SAM" id="Phobius"/>
    </source>
</evidence>
<feature type="signal peptide" evidence="4">
    <location>
        <begin position="1"/>
        <end position="17"/>
    </location>
</feature>
<dbReference type="HOGENOM" id="CLU_006586_13_2_1"/>
<evidence type="ECO:0000256" key="4">
    <source>
        <dbReference type="RuleBase" id="RU361235"/>
    </source>
</evidence>
<evidence type="ECO:0000313" key="8">
    <source>
        <dbReference type="Proteomes" id="UP000008068"/>
    </source>
</evidence>
<keyword evidence="2" id="KW-0719">Serine esterase</keyword>
<feature type="chain" id="PRO_5005130728" description="Carboxylic ester hydrolase" evidence="4">
    <location>
        <begin position="18"/>
        <end position="621"/>
    </location>
</feature>
<dbReference type="PANTHER" id="PTHR11559">
    <property type="entry name" value="CARBOXYLESTERASE"/>
    <property type="match status" value="1"/>
</dbReference>
<dbReference type="Proteomes" id="UP000008068">
    <property type="component" value="Unassembled WGS sequence"/>
</dbReference>
<evidence type="ECO:0000313" key="7">
    <source>
        <dbReference type="EMBL" id="EGT59079.1"/>
    </source>
</evidence>
<dbReference type="InterPro" id="IPR019826">
    <property type="entry name" value="Carboxylesterase_B_AS"/>
</dbReference>
<proteinExistence type="inferred from homology"/>
<reference evidence="8" key="1">
    <citation type="submission" date="2011-07" db="EMBL/GenBank/DDBJ databases">
        <authorList>
            <consortium name="Caenorhabditis brenneri Sequencing and Analysis Consortium"/>
            <person name="Wilson R.K."/>
        </authorList>
    </citation>
    <scope>NUCLEOTIDE SEQUENCE [LARGE SCALE GENOMIC DNA]</scope>
    <source>
        <strain evidence="8">PB2801</strain>
    </source>
</reference>
<keyword evidence="5" id="KW-0812">Transmembrane</keyword>
<evidence type="ECO:0000259" key="6">
    <source>
        <dbReference type="Pfam" id="PF00135"/>
    </source>
</evidence>
<feature type="domain" description="Carboxylesterase type B" evidence="6">
    <location>
        <begin position="18"/>
        <end position="92"/>
    </location>
</feature>
<dbReference type="AlphaFoldDB" id="G0NEZ2"/>